<comment type="caution">
    <text evidence="6">The sequence shown here is derived from an EMBL/GenBank/DDBJ whole genome shotgun (WGS) entry which is preliminary data.</text>
</comment>
<dbReference type="Gene3D" id="3.40.50.620">
    <property type="entry name" value="HUPs"/>
    <property type="match status" value="1"/>
</dbReference>
<evidence type="ECO:0000256" key="3">
    <source>
        <dbReference type="ARBA" id="ARBA00022741"/>
    </source>
</evidence>
<accession>A0A917YLQ9</accession>
<keyword evidence="3" id="KW-0547">Nucleotide-binding</keyword>
<evidence type="ECO:0000313" key="6">
    <source>
        <dbReference type="EMBL" id="GGO31066.1"/>
    </source>
</evidence>
<sequence length="292" mass="31608">MFLGHTADDQAETFLMMLARRSGIDGLAGLRPEWIEVDIHWHRPLLGQGREALRDYLRGAGVAWVDDPSNENDRFARVRARKALRCLAPLGLHADDIAAAASHLAMARQVIVGAVHDWSVGHVTQGAGALSFSPDAFAEAPVELRRRLLISVQRWIGGTSYPPREADLARLISGLLSGRDATLGGVRFRQTKGQIAASREPRAAMGPVPLGQIWDHRWQVSGPAEPGLTIAALGAEGLRQCPDWRDHGSREALIVSPAVWQSGTLIAAPLAGLPGDWCAQLCPDFGMFILAH</sequence>
<dbReference type="GO" id="GO:0005524">
    <property type="term" value="F:ATP binding"/>
    <property type="evidence" value="ECO:0007669"/>
    <property type="project" value="UniProtKB-KW"/>
</dbReference>
<feature type="domain" description="tRNA(Ile)-lysidine/2-thiocytidine synthase N-terminal" evidence="5">
    <location>
        <begin position="2"/>
        <end position="82"/>
    </location>
</feature>
<name>A0A917YLQ9_9RHOB</name>
<dbReference type="InterPro" id="IPR014729">
    <property type="entry name" value="Rossmann-like_a/b/a_fold"/>
</dbReference>
<organism evidence="6 7">
    <name type="scientific">Gemmobacter aquaticus</name>
    <dbReference type="NCBI Taxonomy" id="490185"/>
    <lineage>
        <taxon>Bacteria</taxon>
        <taxon>Pseudomonadati</taxon>
        <taxon>Pseudomonadota</taxon>
        <taxon>Alphaproteobacteria</taxon>
        <taxon>Rhodobacterales</taxon>
        <taxon>Paracoccaceae</taxon>
        <taxon>Gemmobacter</taxon>
    </lineage>
</organism>
<dbReference type="Pfam" id="PF01171">
    <property type="entry name" value="ATP_bind_3"/>
    <property type="match status" value="1"/>
</dbReference>
<keyword evidence="1" id="KW-0436">Ligase</keyword>
<dbReference type="GO" id="GO:0016879">
    <property type="term" value="F:ligase activity, forming carbon-nitrogen bonds"/>
    <property type="evidence" value="ECO:0007669"/>
    <property type="project" value="InterPro"/>
</dbReference>
<evidence type="ECO:0000256" key="2">
    <source>
        <dbReference type="ARBA" id="ARBA00022694"/>
    </source>
</evidence>
<evidence type="ECO:0000256" key="1">
    <source>
        <dbReference type="ARBA" id="ARBA00022598"/>
    </source>
</evidence>
<keyword evidence="2" id="KW-0819">tRNA processing</keyword>
<dbReference type="AlphaFoldDB" id="A0A917YLQ9"/>
<evidence type="ECO:0000256" key="4">
    <source>
        <dbReference type="ARBA" id="ARBA00022840"/>
    </source>
</evidence>
<dbReference type="InterPro" id="IPR011063">
    <property type="entry name" value="TilS/TtcA_N"/>
</dbReference>
<proteinExistence type="predicted"/>
<keyword evidence="4" id="KW-0067">ATP-binding</keyword>
<dbReference type="PANTHER" id="PTHR43033:SF1">
    <property type="entry name" value="TRNA(ILE)-LYSIDINE SYNTHASE-RELATED"/>
    <property type="match status" value="1"/>
</dbReference>
<dbReference type="SUPFAM" id="SSF52402">
    <property type="entry name" value="Adenine nucleotide alpha hydrolases-like"/>
    <property type="match status" value="1"/>
</dbReference>
<keyword evidence="7" id="KW-1185">Reference proteome</keyword>
<dbReference type="PANTHER" id="PTHR43033">
    <property type="entry name" value="TRNA(ILE)-LYSIDINE SYNTHASE-RELATED"/>
    <property type="match status" value="1"/>
</dbReference>
<dbReference type="GO" id="GO:0008033">
    <property type="term" value="P:tRNA processing"/>
    <property type="evidence" value="ECO:0007669"/>
    <property type="project" value="UniProtKB-KW"/>
</dbReference>
<evidence type="ECO:0000313" key="7">
    <source>
        <dbReference type="Proteomes" id="UP000598196"/>
    </source>
</evidence>
<reference evidence="6 7" key="1">
    <citation type="journal article" date="2014" name="Int. J. Syst. Evol. Microbiol.">
        <title>Complete genome sequence of Corynebacterium casei LMG S-19264T (=DSM 44701T), isolated from a smear-ripened cheese.</title>
        <authorList>
            <consortium name="US DOE Joint Genome Institute (JGI-PGF)"/>
            <person name="Walter F."/>
            <person name="Albersmeier A."/>
            <person name="Kalinowski J."/>
            <person name="Ruckert C."/>
        </authorList>
    </citation>
    <scope>NUCLEOTIDE SEQUENCE [LARGE SCALE GENOMIC DNA]</scope>
    <source>
        <strain evidence="6 7">CGMCC 1.7029</strain>
    </source>
</reference>
<gene>
    <name evidence="6" type="ORF">GCM10010991_16570</name>
</gene>
<dbReference type="EMBL" id="BMLP01000002">
    <property type="protein sequence ID" value="GGO31066.1"/>
    <property type="molecule type" value="Genomic_DNA"/>
</dbReference>
<dbReference type="InterPro" id="IPR012094">
    <property type="entry name" value="tRNA_Ile_lys_synt"/>
</dbReference>
<evidence type="ECO:0000259" key="5">
    <source>
        <dbReference type="Pfam" id="PF01171"/>
    </source>
</evidence>
<dbReference type="Proteomes" id="UP000598196">
    <property type="component" value="Unassembled WGS sequence"/>
</dbReference>
<protein>
    <recommendedName>
        <fullName evidence="5">tRNA(Ile)-lysidine/2-thiocytidine synthase N-terminal domain-containing protein</fullName>
    </recommendedName>
</protein>